<feature type="compositionally biased region" description="Polar residues" evidence="1">
    <location>
        <begin position="194"/>
        <end position="203"/>
    </location>
</feature>
<feature type="non-terminal residue" evidence="2">
    <location>
        <position position="221"/>
    </location>
</feature>
<sequence length="221" mass="24734">LEPAMDYFINADMHPRIGCHHKVLNMFFKNEEVESDHHKCDALETLGCLRCLITQSNICCNIHTPTYFVPFISTIPKQQKGPSCSRLAKFYMALLDSKLTDTLDGWREEATIKLYGHAHLHDLGPGVIMPNSILDRIVECAHFLKIKSTADLAKETRWSGANKHGDEIIALIHQVHPLPMPLTSALLQPRTISSNTNASTSVPHNAKRKMRCSACGEEGHN</sequence>
<evidence type="ECO:0000256" key="1">
    <source>
        <dbReference type="SAM" id="MobiDB-lite"/>
    </source>
</evidence>
<feature type="non-terminal residue" evidence="2">
    <location>
        <position position="1"/>
    </location>
</feature>
<dbReference type="EMBL" id="JABBWK010000023">
    <property type="protein sequence ID" value="KAG1901148.1"/>
    <property type="molecule type" value="Genomic_DNA"/>
</dbReference>
<dbReference type="RefSeq" id="XP_041226723.1">
    <property type="nucleotide sequence ID" value="XM_041373602.1"/>
</dbReference>
<protein>
    <submittedName>
        <fullName evidence="2">Uncharacterized protein</fullName>
    </submittedName>
</protein>
<keyword evidence="3" id="KW-1185">Reference proteome</keyword>
<reference evidence="2" key="1">
    <citation type="journal article" date="2020" name="New Phytol.">
        <title>Comparative genomics reveals dynamic genome evolution in host specialist ectomycorrhizal fungi.</title>
        <authorList>
            <person name="Lofgren L.A."/>
            <person name="Nguyen N.H."/>
            <person name="Vilgalys R."/>
            <person name="Ruytinx J."/>
            <person name="Liao H.L."/>
            <person name="Branco S."/>
            <person name="Kuo A."/>
            <person name="LaButti K."/>
            <person name="Lipzen A."/>
            <person name="Andreopoulos W."/>
            <person name="Pangilinan J."/>
            <person name="Riley R."/>
            <person name="Hundley H."/>
            <person name="Na H."/>
            <person name="Barry K."/>
            <person name="Grigoriev I.V."/>
            <person name="Stajich J.E."/>
            <person name="Kennedy P.G."/>
        </authorList>
    </citation>
    <scope>NUCLEOTIDE SEQUENCE</scope>
    <source>
        <strain evidence="2">FC203</strain>
    </source>
</reference>
<feature type="region of interest" description="Disordered" evidence="1">
    <location>
        <begin position="194"/>
        <end position="221"/>
    </location>
</feature>
<proteinExistence type="predicted"/>
<dbReference type="GeneID" id="64667900"/>
<dbReference type="AlphaFoldDB" id="A0AAD4E7G8"/>
<name>A0AAD4E7G8_9AGAM</name>
<gene>
    <name evidence="2" type="ORF">F5891DRAFT_909670</name>
</gene>
<evidence type="ECO:0000313" key="2">
    <source>
        <dbReference type="EMBL" id="KAG1901148.1"/>
    </source>
</evidence>
<organism evidence="2 3">
    <name type="scientific">Suillus fuscotomentosus</name>
    <dbReference type="NCBI Taxonomy" id="1912939"/>
    <lineage>
        <taxon>Eukaryota</taxon>
        <taxon>Fungi</taxon>
        <taxon>Dikarya</taxon>
        <taxon>Basidiomycota</taxon>
        <taxon>Agaricomycotina</taxon>
        <taxon>Agaricomycetes</taxon>
        <taxon>Agaricomycetidae</taxon>
        <taxon>Boletales</taxon>
        <taxon>Suillineae</taxon>
        <taxon>Suillaceae</taxon>
        <taxon>Suillus</taxon>
    </lineage>
</organism>
<accession>A0AAD4E7G8</accession>
<evidence type="ECO:0000313" key="3">
    <source>
        <dbReference type="Proteomes" id="UP001195769"/>
    </source>
</evidence>
<dbReference type="Proteomes" id="UP001195769">
    <property type="component" value="Unassembled WGS sequence"/>
</dbReference>
<comment type="caution">
    <text evidence="2">The sequence shown here is derived from an EMBL/GenBank/DDBJ whole genome shotgun (WGS) entry which is preliminary data.</text>
</comment>